<dbReference type="AlphaFoldDB" id="A0A8H6H6V3"/>
<sequence>MQPEFLLQNTEVIVPAVYTLLSCWTRFHRIGASNTVVWDEAHFSKLGSHHLKREFYFDVHSRLGKMTVGLAGLLSGYGGRFEFKPGEVYPDTVPYVAMRVMLATFGVLMVPLAWFTSVELGMAQWACRWFCLFSIDRWVWLFFTGISIGCVTRVKMIGLFVTALVGVYTVEDLWDKFGDTRLIMSHPFQTHDFYKNPNPLDVAFGSRVTLKNMDWGDNNNEWNILPAWCDKQYDPEGPLRYLKDGDTIRLSHVPTGRNLSSHTVTAPVSKLNYEMSGYWNLTVEDNHDYWQVEIVDDTKRGSVGQVHSLTTRMRFKHLALGCYLRAANAVLPQWGFEQIEVSCEENNKKDAHTYRNVESRWNDRLPAGNMKLYKSPFLRDFWTSNNALIPDPDKKDMSLDLEAVRLAFPPSRHEDVTISLGVALLTFTVYILRWQRKYNDMDAREWDHFLYVGKIAFFGWAFHYVLFLSRVTYLHHYVPPDAELRRAHATAFGVLVSILVATFWWFSGVAFGIDGPVNEHWGLKWRQTWNIYND</sequence>
<dbReference type="OrthoDB" id="292747at2759"/>
<evidence type="ECO:0000256" key="8">
    <source>
        <dbReference type="ARBA" id="ARBA00022737"/>
    </source>
</evidence>
<dbReference type="Pfam" id="PF02366">
    <property type="entry name" value="PMT"/>
    <property type="match status" value="2"/>
</dbReference>
<dbReference type="PROSITE" id="PS50919">
    <property type="entry name" value="MIR"/>
    <property type="match status" value="2"/>
</dbReference>
<evidence type="ECO:0000256" key="10">
    <source>
        <dbReference type="ARBA" id="ARBA00022989"/>
    </source>
</evidence>
<evidence type="ECO:0000256" key="1">
    <source>
        <dbReference type="ARBA" id="ARBA00004477"/>
    </source>
</evidence>
<keyword evidence="17" id="KW-1185">Reference proteome</keyword>
<dbReference type="InterPro" id="IPR016093">
    <property type="entry name" value="MIR_motif"/>
</dbReference>
<dbReference type="UniPathway" id="UPA00378"/>
<feature type="domain" description="MIR" evidence="15">
    <location>
        <begin position="304"/>
        <end position="360"/>
    </location>
</feature>
<dbReference type="Gene3D" id="2.80.10.50">
    <property type="match status" value="1"/>
</dbReference>
<dbReference type="PANTHER" id="PTHR10050:SF46">
    <property type="entry name" value="PROTEIN O-MANNOSYL-TRANSFERASE 2"/>
    <property type="match status" value="1"/>
</dbReference>
<evidence type="ECO:0000256" key="6">
    <source>
        <dbReference type="ARBA" id="ARBA00022679"/>
    </source>
</evidence>
<gene>
    <name evidence="16" type="ORF">DFP72DRAFT_1180411</name>
</gene>
<comment type="caution">
    <text evidence="16">The sequence shown here is derived from an EMBL/GenBank/DDBJ whole genome shotgun (WGS) entry which is preliminary data.</text>
</comment>
<comment type="subcellular location">
    <subcellularLocation>
        <location evidence="1 14">Endoplasmic reticulum membrane</location>
        <topology evidence="1 14">Multi-pass membrane protein</topology>
    </subcellularLocation>
</comment>
<evidence type="ECO:0000256" key="11">
    <source>
        <dbReference type="ARBA" id="ARBA00023136"/>
    </source>
</evidence>
<evidence type="ECO:0000256" key="3">
    <source>
        <dbReference type="ARBA" id="ARBA00007222"/>
    </source>
</evidence>
<dbReference type="EC" id="2.4.1.109" evidence="4 14"/>
<feature type="transmembrane region" description="Helical" evidence="14">
    <location>
        <begin position="489"/>
        <end position="513"/>
    </location>
</feature>
<keyword evidence="6 14" id="KW-0808">Transferase</keyword>
<evidence type="ECO:0000256" key="13">
    <source>
        <dbReference type="ARBA" id="ARBA00045102"/>
    </source>
</evidence>
<keyword evidence="5 14" id="KW-0328">Glycosyltransferase</keyword>
<organism evidence="16 17">
    <name type="scientific">Ephemerocybe angulata</name>
    <dbReference type="NCBI Taxonomy" id="980116"/>
    <lineage>
        <taxon>Eukaryota</taxon>
        <taxon>Fungi</taxon>
        <taxon>Dikarya</taxon>
        <taxon>Basidiomycota</taxon>
        <taxon>Agaricomycotina</taxon>
        <taxon>Agaricomycetes</taxon>
        <taxon>Agaricomycetidae</taxon>
        <taxon>Agaricales</taxon>
        <taxon>Agaricineae</taxon>
        <taxon>Psathyrellaceae</taxon>
        <taxon>Ephemerocybe</taxon>
    </lineage>
</organism>
<reference evidence="16 17" key="1">
    <citation type="submission" date="2020-07" db="EMBL/GenBank/DDBJ databases">
        <title>Comparative genomics of pyrophilous fungi reveals a link between fire events and developmental genes.</title>
        <authorList>
            <consortium name="DOE Joint Genome Institute"/>
            <person name="Steindorff A.S."/>
            <person name="Carver A."/>
            <person name="Calhoun S."/>
            <person name="Stillman K."/>
            <person name="Liu H."/>
            <person name="Lipzen A."/>
            <person name="Pangilinan J."/>
            <person name="Labutti K."/>
            <person name="Bruns T.D."/>
            <person name="Grigoriev I.V."/>
        </authorList>
    </citation>
    <scope>NUCLEOTIDE SEQUENCE [LARGE SCALE GENOMIC DNA]</scope>
    <source>
        <strain evidence="16 17">CBS 144469</strain>
    </source>
</reference>
<dbReference type="Proteomes" id="UP000521943">
    <property type="component" value="Unassembled WGS sequence"/>
</dbReference>
<keyword evidence="7 14" id="KW-0812">Transmembrane</keyword>
<evidence type="ECO:0000256" key="9">
    <source>
        <dbReference type="ARBA" id="ARBA00022824"/>
    </source>
</evidence>
<keyword evidence="10 14" id="KW-1133">Transmembrane helix</keyword>
<dbReference type="GO" id="GO:0004169">
    <property type="term" value="F:dolichyl-phosphate-mannose-protein mannosyltransferase activity"/>
    <property type="evidence" value="ECO:0007669"/>
    <property type="project" value="UniProtKB-UniRule"/>
</dbReference>
<comment type="function">
    <text evidence="14">Transfers mannose from Dol-P-mannose to Ser or Thr residues on proteins.</text>
</comment>
<evidence type="ECO:0000259" key="15">
    <source>
        <dbReference type="PROSITE" id="PS50919"/>
    </source>
</evidence>
<feature type="transmembrane region" description="Helical" evidence="14">
    <location>
        <begin position="416"/>
        <end position="436"/>
    </location>
</feature>
<evidence type="ECO:0000256" key="4">
    <source>
        <dbReference type="ARBA" id="ARBA00012839"/>
    </source>
</evidence>
<name>A0A8H6H6V3_9AGAR</name>
<feature type="transmembrane region" description="Helical" evidence="14">
    <location>
        <begin position="448"/>
        <end position="468"/>
    </location>
</feature>
<evidence type="ECO:0000256" key="14">
    <source>
        <dbReference type="RuleBase" id="RU367007"/>
    </source>
</evidence>
<dbReference type="SUPFAM" id="SSF82109">
    <property type="entry name" value="MIR domain"/>
    <property type="match status" value="1"/>
</dbReference>
<comment type="similarity">
    <text evidence="3 14">Belongs to the glycosyltransferase 39 family.</text>
</comment>
<comment type="catalytic activity">
    <reaction evidence="13 14">
        <text>a di-trans,poly-cis-dolichyl beta-D-mannosyl phosphate + L-seryl-[protein] = 3-O-(alpha-D-mannosyl)-L-seryl-[protein] + a di-trans,poly-cis-dolichyl phosphate + H(+)</text>
        <dbReference type="Rhea" id="RHEA:17377"/>
        <dbReference type="Rhea" id="RHEA-COMP:9863"/>
        <dbReference type="Rhea" id="RHEA-COMP:13546"/>
        <dbReference type="Rhea" id="RHEA-COMP:19498"/>
        <dbReference type="Rhea" id="RHEA-COMP:19501"/>
        <dbReference type="ChEBI" id="CHEBI:15378"/>
        <dbReference type="ChEBI" id="CHEBI:29999"/>
        <dbReference type="ChEBI" id="CHEBI:57683"/>
        <dbReference type="ChEBI" id="CHEBI:58211"/>
        <dbReference type="ChEBI" id="CHEBI:137321"/>
        <dbReference type="EC" id="2.4.1.109"/>
    </reaction>
</comment>
<dbReference type="Pfam" id="PF16192">
    <property type="entry name" value="PMT_4TMC"/>
    <property type="match status" value="1"/>
</dbReference>
<evidence type="ECO:0000313" key="16">
    <source>
        <dbReference type="EMBL" id="KAF6741540.1"/>
    </source>
</evidence>
<comment type="caution">
    <text evidence="14">Lacks conserved residue(s) required for the propagation of feature annotation.</text>
</comment>
<dbReference type="SMART" id="SM00472">
    <property type="entry name" value="MIR"/>
    <property type="match status" value="2"/>
</dbReference>
<dbReference type="InterPro" id="IPR032421">
    <property type="entry name" value="PMT_4TMC"/>
</dbReference>
<feature type="domain" description="MIR" evidence="15">
    <location>
        <begin position="239"/>
        <end position="295"/>
    </location>
</feature>
<dbReference type="PANTHER" id="PTHR10050">
    <property type="entry name" value="DOLICHYL-PHOSPHATE-MANNOSE--PROTEIN MANNOSYLTRANSFERASE"/>
    <property type="match status" value="1"/>
</dbReference>
<evidence type="ECO:0000256" key="7">
    <source>
        <dbReference type="ARBA" id="ARBA00022692"/>
    </source>
</evidence>
<comment type="pathway">
    <text evidence="2 14">Protein modification; protein glycosylation.</text>
</comment>
<evidence type="ECO:0000256" key="5">
    <source>
        <dbReference type="ARBA" id="ARBA00022676"/>
    </source>
</evidence>
<dbReference type="InterPro" id="IPR036300">
    <property type="entry name" value="MIR_dom_sf"/>
</dbReference>
<dbReference type="Pfam" id="PF02815">
    <property type="entry name" value="MIR"/>
    <property type="match status" value="1"/>
</dbReference>
<comment type="catalytic activity">
    <reaction evidence="12 14">
        <text>a di-trans,poly-cis-dolichyl beta-D-mannosyl phosphate + L-threonyl-[protein] = 3-O-(alpha-D-mannosyl)-L-threonyl-[protein] + a di-trans,poly-cis-dolichyl phosphate + H(+)</text>
        <dbReference type="Rhea" id="RHEA:53396"/>
        <dbReference type="Rhea" id="RHEA-COMP:11060"/>
        <dbReference type="Rhea" id="RHEA-COMP:13547"/>
        <dbReference type="Rhea" id="RHEA-COMP:19498"/>
        <dbReference type="Rhea" id="RHEA-COMP:19501"/>
        <dbReference type="ChEBI" id="CHEBI:15378"/>
        <dbReference type="ChEBI" id="CHEBI:30013"/>
        <dbReference type="ChEBI" id="CHEBI:57683"/>
        <dbReference type="ChEBI" id="CHEBI:58211"/>
        <dbReference type="ChEBI" id="CHEBI:137323"/>
        <dbReference type="EC" id="2.4.1.109"/>
    </reaction>
</comment>
<feature type="transmembrane region" description="Helical" evidence="14">
    <location>
        <begin position="96"/>
        <end position="115"/>
    </location>
</feature>
<keyword evidence="11 14" id="KW-0472">Membrane</keyword>
<evidence type="ECO:0000256" key="12">
    <source>
        <dbReference type="ARBA" id="ARBA00045085"/>
    </source>
</evidence>
<dbReference type="EMBL" id="JACGCI010000235">
    <property type="protein sequence ID" value="KAF6741540.1"/>
    <property type="molecule type" value="Genomic_DNA"/>
</dbReference>
<accession>A0A8H6H6V3</accession>
<dbReference type="InterPro" id="IPR027005">
    <property type="entry name" value="PMT-like"/>
</dbReference>
<evidence type="ECO:0000313" key="17">
    <source>
        <dbReference type="Proteomes" id="UP000521943"/>
    </source>
</evidence>
<evidence type="ECO:0000256" key="2">
    <source>
        <dbReference type="ARBA" id="ARBA00004922"/>
    </source>
</evidence>
<dbReference type="GO" id="GO:0005789">
    <property type="term" value="C:endoplasmic reticulum membrane"/>
    <property type="evidence" value="ECO:0007669"/>
    <property type="project" value="UniProtKB-SubCell"/>
</dbReference>
<proteinExistence type="inferred from homology"/>
<keyword evidence="9 14" id="KW-0256">Endoplasmic reticulum</keyword>
<protein>
    <recommendedName>
        <fullName evidence="4 14">Dolichyl-phosphate-mannose--protein mannosyltransferase</fullName>
        <ecNumber evidence="4 14">2.4.1.109</ecNumber>
    </recommendedName>
</protein>
<keyword evidence="8" id="KW-0677">Repeat</keyword>
<dbReference type="InterPro" id="IPR003342">
    <property type="entry name" value="ArnT-like_N"/>
</dbReference>